<evidence type="ECO:0000313" key="1">
    <source>
        <dbReference type="EMBL" id="OTF87148.1"/>
    </source>
</evidence>
<keyword evidence="2" id="KW-1185">Reference proteome</keyword>
<dbReference type="EMBL" id="CM007906">
    <property type="protein sequence ID" value="OTF87148.1"/>
    <property type="molecule type" value="Genomic_DNA"/>
</dbReference>
<dbReference type="AlphaFoldDB" id="A0A251RRM4"/>
<name>A0A251RRM4_HELAN</name>
<proteinExistence type="predicted"/>
<reference evidence="2" key="1">
    <citation type="journal article" date="2017" name="Nature">
        <title>The sunflower genome provides insights into oil metabolism, flowering and Asterid evolution.</title>
        <authorList>
            <person name="Badouin H."/>
            <person name="Gouzy J."/>
            <person name="Grassa C.J."/>
            <person name="Murat F."/>
            <person name="Staton S.E."/>
            <person name="Cottret L."/>
            <person name="Lelandais-Briere C."/>
            <person name="Owens G.L."/>
            <person name="Carrere S."/>
            <person name="Mayjonade B."/>
            <person name="Legrand L."/>
            <person name="Gill N."/>
            <person name="Kane N.C."/>
            <person name="Bowers J.E."/>
            <person name="Hubner S."/>
            <person name="Bellec A."/>
            <person name="Berard A."/>
            <person name="Berges H."/>
            <person name="Blanchet N."/>
            <person name="Boniface M.C."/>
            <person name="Brunel D."/>
            <person name="Catrice O."/>
            <person name="Chaidir N."/>
            <person name="Claudel C."/>
            <person name="Donnadieu C."/>
            <person name="Faraut T."/>
            <person name="Fievet G."/>
            <person name="Helmstetter N."/>
            <person name="King M."/>
            <person name="Knapp S.J."/>
            <person name="Lai Z."/>
            <person name="Le Paslier M.C."/>
            <person name="Lippi Y."/>
            <person name="Lorenzon L."/>
            <person name="Mandel J.R."/>
            <person name="Marage G."/>
            <person name="Marchand G."/>
            <person name="Marquand E."/>
            <person name="Bret-Mestries E."/>
            <person name="Morien E."/>
            <person name="Nambeesan S."/>
            <person name="Nguyen T."/>
            <person name="Pegot-Espagnet P."/>
            <person name="Pouilly N."/>
            <person name="Raftis F."/>
            <person name="Sallet E."/>
            <person name="Schiex T."/>
            <person name="Thomas J."/>
            <person name="Vandecasteele C."/>
            <person name="Vares D."/>
            <person name="Vear F."/>
            <person name="Vautrin S."/>
            <person name="Crespi M."/>
            <person name="Mangin B."/>
            <person name="Burke J.M."/>
            <person name="Salse J."/>
            <person name="Munos S."/>
            <person name="Vincourt P."/>
            <person name="Rieseberg L.H."/>
            <person name="Langlade N.B."/>
        </authorList>
    </citation>
    <scope>NUCLEOTIDE SEQUENCE [LARGE SCALE GENOMIC DNA]</scope>
    <source>
        <strain evidence="2">cv. SF193</strain>
    </source>
</reference>
<accession>A0A251RRM4</accession>
<organism evidence="1 2">
    <name type="scientific">Helianthus annuus</name>
    <name type="common">Common sunflower</name>
    <dbReference type="NCBI Taxonomy" id="4232"/>
    <lineage>
        <taxon>Eukaryota</taxon>
        <taxon>Viridiplantae</taxon>
        <taxon>Streptophyta</taxon>
        <taxon>Embryophyta</taxon>
        <taxon>Tracheophyta</taxon>
        <taxon>Spermatophyta</taxon>
        <taxon>Magnoliopsida</taxon>
        <taxon>eudicotyledons</taxon>
        <taxon>Gunneridae</taxon>
        <taxon>Pentapetalae</taxon>
        <taxon>asterids</taxon>
        <taxon>campanulids</taxon>
        <taxon>Asterales</taxon>
        <taxon>Asteraceae</taxon>
        <taxon>Asteroideae</taxon>
        <taxon>Heliantheae alliance</taxon>
        <taxon>Heliantheae</taxon>
        <taxon>Helianthus</taxon>
    </lineage>
</organism>
<gene>
    <name evidence="1" type="ORF">HannXRQ_Chr17g0558601</name>
</gene>
<dbReference type="Proteomes" id="UP000215914">
    <property type="component" value="Chromosome 17"/>
</dbReference>
<protein>
    <submittedName>
        <fullName evidence="1">Uncharacterized protein</fullName>
    </submittedName>
</protein>
<evidence type="ECO:0000313" key="2">
    <source>
        <dbReference type="Proteomes" id="UP000215914"/>
    </source>
</evidence>
<sequence length="55" mass="6723">MFHQVNLFRYDSLFSSQNLIQKIILCLKWRCQNLIKVSLYDFNYKIFVTNLLDFS</sequence>
<dbReference type="InParanoid" id="A0A251RRM4"/>